<comment type="caution">
    <text evidence="1">The sequence shown here is derived from an EMBL/GenBank/DDBJ whole genome shotgun (WGS) entry which is preliminary data.</text>
</comment>
<evidence type="ECO:0000313" key="1">
    <source>
        <dbReference type="EMBL" id="MDC7694362.1"/>
    </source>
</evidence>
<name>A0ABT5IEG4_9CAUL</name>
<sequence length="104" mass="11804">MPLSNPGMASVYFHPTFWSQPDVEDKLKGIPFDCLEAFLRDHFEMMNGALGQLLPEIARLEALATQCDEGLRDQIFEETRHLTDYARKLIELMAMLDSLGQTTA</sequence>
<proteinExistence type="predicted"/>
<dbReference type="Proteomes" id="UP001216595">
    <property type="component" value="Unassembled WGS sequence"/>
</dbReference>
<accession>A0ABT5IEG4</accession>
<organism evidence="1 2">
    <name type="scientific">Asticcacaulis currens</name>
    <dbReference type="NCBI Taxonomy" id="2984210"/>
    <lineage>
        <taxon>Bacteria</taxon>
        <taxon>Pseudomonadati</taxon>
        <taxon>Pseudomonadota</taxon>
        <taxon>Alphaproteobacteria</taxon>
        <taxon>Caulobacterales</taxon>
        <taxon>Caulobacteraceae</taxon>
        <taxon>Asticcacaulis</taxon>
    </lineage>
</organism>
<reference evidence="1 2" key="1">
    <citation type="submission" date="2023-01" db="EMBL/GenBank/DDBJ databases">
        <title>Novel species of the genus Asticcacaulis isolated from rivers.</title>
        <authorList>
            <person name="Lu H."/>
        </authorList>
    </citation>
    <scope>NUCLEOTIDE SEQUENCE [LARGE SCALE GENOMIC DNA]</scope>
    <source>
        <strain evidence="1 2">DXS10W</strain>
    </source>
</reference>
<protein>
    <submittedName>
        <fullName evidence="1">Uncharacterized protein</fullName>
    </submittedName>
</protein>
<dbReference type="RefSeq" id="WP_272741073.1">
    <property type="nucleotide sequence ID" value="NZ_JAQQKW010000004.1"/>
</dbReference>
<dbReference type="EMBL" id="JAQQKW010000004">
    <property type="protein sequence ID" value="MDC7694362.1"/>
    <property type="molecule type" value="Genomic_DNA"/>
</dbReference>
<keyword evidence="2" id="KW-1185">Reference proteome</keyword>
<evidence type="ECO:0000313" key="2">
    <source>
        <dbReference type="Proteomes" id="UP001216595"/>
    </source>
</evidence>
<gene>
    <name evidence="1" type="ORF">PQU94_08715</name>
</gene>